<evidence type="ECO:0000313" key="6">
    <source>
        <dbReference type="EMBL" id="EIM62749.1"/>
    </source>
</evidence>
<evidence type="ECO:0000259" key="4">
    <source>
        <dbReference type="Pfam" id="PF02576"/>
    </source>
</evidence>
<evidence type="ECO:0000256" key="3">
    <source>
        <dbReference type="HAMAP-Rule" id="MF_01077"/>
    </source>
</evidence>
<evidence type="ECO:0000256" key="2">
    <source>
        <dbReference type="ARBA" id="ARBA00022517"/>
    </source>
</evidence>
<reference evidence="6 7" key="2">
    <citation type="submission" date="2012-02" db="EMBL/GenBank/DDBJ databases">
        <title>Improved High-Quality Draft sequence of Desulfobacter postgatei 2ac9.</title>
        <authorList>
            <consortium name="US DOE Joint Genome Institute"/>
            <person name="Lucas S."/>
            <person name="Han J."/>
            <person name="Lapidus A."/>
            <person name="Cheng J.-F."/>
            <person name="Goodwin L."/>
            <person name="Pitluck S."/>
            <person name="Peters L."/>
            <person name="Ovchinnikova G."/>
            <person name="Held B."/>
            <person name="Detter J.C."/>
            <person name="Han C."/>
            <person name="Tapia R."/>
            <person name="Land M."/>
            <person name="Hauser L."/>
            <person name="Kyrpides N."/>
            <person name="Ivanova N."/>
            <person name="Pagani I."/>
            <person name="Orellana R."/>
            <person name="Lovley D."/>
            <person name="Woyke T."/>
        </authorList>
    </citation>
    <scope>NUCLEOTIDE SEQUENCE [LARGE SCALE GENOMIC DNA]</scope>
    <source>
        <strain evidence="6 7">2ac9</strain>
    </source>
</reference>
<dbReference type="PANTHER" id="PTHR33867:SF1">
    <property type="entry name" value="RIBOSOME MATURATION FACTOR RIMP"/>
    <property type="match status" value="1"/>
</dbReference>
<dbReference type="CDD" id="cd01734">
    <property type="entry name" value="YlxS_C"/>
    <property type="match status" value="1"/>
</dbReference>
<evidence type="ECO:0000259" key="5">
    <source>
        <dbReference type="Pfam" id="PF17384"/>
    </source>
</evidence>
<dbReference type="AlphaFoldDB" id="I5AZT6"/>
<dbReference type="InterPro" id="IPR028998">
    <property type="entry name" value="RimP_C"/>
</dbReference>
<proteinExistence type="inferred from homology"/>
<gene>
    <name evidence="3" type="primary">rimP</name>
    <name evidence="6" type="ORF">DespoDRAFT_00761</name>
</gene>
<dbReference type="InterPro" id="IPR028989">
    <property type="entry name" value="RimP_N"/>
</dbReference>
<keyword evidence="7" id="KW-1185">Reference proteome</keyword>
<name>I5AZT6_9BACT</name>
<dbReference type="SUPFAM" id="SSF75420">
    <property type="entry name" value="YhbC-like, N-terminal domain"/>
    <property type="match status" value="1"/>
</dbReference>
<dbReference type="InterPro" id="IPR035956">
    <property type="entry name" value="RimP_N_sf"/>
</dbReference>
<feature type="domain" description="Ribosome maturation factor RimP C-terminal" evidence="5">
    <location>
        <begin position="123"/>
        <end position="184"/>
    </location>
</feature>
<dbReference type="HAMAP" id="MF_01077">
    <property type="entry name" value="RimP"/>
    <property type="match status" value="1"/>
</dbReference>
<dbReference type="STRING" id="879212.DespoDRAFT_00761"/>
<keyword evidence="2 3" id="KW-0690">Ribosome biogenesis</keyword>
<dbReference type="InterPro" id="IPR036847">
    <property type="entry name" value="RimP_C_sf"/>
</dbReference>
<dbReference type="PANTHER" id="PTHR33867">
    <property type="entry name" value="RIBOSOME MATURATION FACTOR RIMP"/>
    <property type="match status" value="1"/>
</dbReference>
<comment type="similarity">
    <text evidence="3">Belongs to the RimP family.</text>
</comment>
<dbReference type="EMBL" id="CM001488">
    <property type="protein sequence ID" value="EIM62749.1"/>
    <property type="molecule type" value="Genomic_DNA"/>
</dbReference>
<evidence type="ECO:0000313" key="7">
    <source>
        <dbReference type="Proteomes" id="UP000005778"/>
    </source>
</evidence>
<dbReference type="InterPro" id="IPR003728">
    <property type="entry name" value="Ribosome_maturation_RimP"/>
</dbReference>
<dbReference type="Pfam" id="PF17384">
    <property type="entry name" value="DUF150_C"/>
    <property type="match status" value="1"/>
</dbReference>
<reference evidence="6 7" key="1">
    <citation type="submission" date="2011-09" db="EMBL/GenBank/DDBJ databases">
        <authorList>
            <consortium name="US DOE Joint Genome Institute (JGI-PGF)"/>
            <person name="Lucas S."/>
            <person name="Han J."/>
            <person name="Lapidus A."/>
            <person name="Cheng J.-F."/>
            <person name="Goodwin L."/>
            <person name="Pitluck S."/>
            <person name="Peters L."/>
            <person name="Land M.L."/>
            <person name="Hauser L."/>
            <person name="Orellana R."/>
            <person name="Lovley D."/>
            <person name="Woyke T.J."/>
        </authorList>
    </citation>
    <scope>NUCLEOTIDE SEQUENCE [LARGE SCALE GENOMIC DNA]</scope>
    <source>
        <strain evidence="6 7">2ac9</strain>
    </source>
</reference>
<comment type="subcellular location">
    <subcellularLocation>
        <location evidence="3">Cytoplasm</location>
    </subcellularLocation>
</comment>
<dbReference type="GO" id="GO:0006412">
    <property type="term" value="P:translation"/>
    <property type="evidence" value="ECO:0007669"/>
    <property type="project" value="TreeGrafter"/>
</dbReference>
<dbReference type="Gene3D" id="2.30.30.180">
    <property type="entry name" value="Ribosome maturation factor RimP, C-terminal domain"/>
    <property type="match status" value="1"/>
</dbReference>
<protein>
    <recommendedName>
        <fullName evidence="3">Ribosome maturation factor RimP</fullName>
    </recommendedName>
</protein>
<accession>I5AZT6</accession>
<dbReference type="GO" id="GO:0005829">
    <property type="term" value="C:cytosol"/>
    <property type="evidence" value="ECO:0007669"/>
    <property type="project" value="TreeGrafter"/>
</dbReference>
<sequence length="187" mass="20882">MVRIFESFSIGNGHLPVFVFVEKGRLLQEMGFINIKKPGAVEQRIEAVAEPLIDSLGLELVHIECVVHNRQKFVRIYIDKPKGVGLDDCVAVSRELGDLIDIHIEDIGPYRLEVSSPGPNRPLKTKADFIRFQGERIKIETHEVIDGRKKFTGILEKTNEDSVTIAVDGMSFDISGTNIMRAILAGQ</sequence>
<feature type="domain" description="Ribosome maturation factor RimP N-terminal" evidence="4">
    <location>
        <begin position="49"/>
        <end position="118"/>
    </location>
</feature>
<keyword evidence="1 3" id="KW-0963">Cytoplasm</keyword>
<comment type="function">
    <text evidence="3">Required for maturation of 30S ribosomal subunits.</text>
</comment>
<dbReference type="Proteomes" id="UP000005778">
    <property type="component" value="Chromosome"/>
</dbReference>
<evidence type="ECO:0000256" key="1">
    <source>
        <dbReference type="ARBA" id="ARBA00022490"/>
    </source>
</evidence>
<dbReference type="eggNOG" id="COG0779">
    <property type="taxonomic scope" value="Bacteria"/>
</dbReference>
<dbReference type="SUPFAM" id="SSF74942">
    <property type="entry name" value="YhbC-like, C-terminal domain"/>
    <property type="match status" value="1"/>
</dbReference>
<organism evidence="6 7">
    <name type="scientific">Desulfobacter postgatei 2ac9</name>
    <dbReference type="NCBI Taxonomy" id="879212"/>
    <lineage>
        <taxon>Bacteria</taxon>
        <taxon>Pseudomonadati</taxon>
        <taxon>Thermodesulfobacteriota</taxon>
        <taxon>Desulfobacteria</taxon>
        <taxon>Desulfobacterales</taxon>
        <taxon>Desulfobacteraceae</taxon>
        <taxon>Desulfobacter</taxon>
    </lineage>
</organism>
<dbReference type="GO" id="GO:0000028">
    <property type="term" value="P:ribosomal small subunit assembly"/>
    <property type="evidence" value="ECO:0007669"/>
    <property type="project" value="TreeGrafter"/>
</dbReference>
<dbReference type="HOGENOM" id="CLU_070525_2_0_7"/>
<dbReference type="Pfam" id="PF02576">
    <property type="entry name" value="RimP_N"/>
    <property type="match status" value="1"/>
</dbReference>
<dbReference type="FunFam" id="3.30.300.70:FF:000001">
    <property type="entry name" value="Ribosome maturation factor RimP"/>
    <property type="match status" value="1"/>
</dbReference>
<dbReference type="Gene3D" id="3.30.300.70">
    <property type="entry name" value="RimP-like superfamily, N-terminal"/>
    <property type="match status" value="1"/>
</dbReference>